<evidence type="ECO:0000256" key="4">
    <source>
        <dbReference type="ARBA" id="ARBA00022827"/>
    </source>
</evidence>
<dbReference type="Pfam" id="PF03441">
    <property type="entry name" value="FAD_binding_7"/>
    <property type="match status" value="1"/>
</dbReference>
<organism evidence="8 9">
    <name type="scientific">Vibrio pectenicida</name>
    <dbReference type="NCBI Taxonomy" id="62763"/>
    <lineage>
        <taxon>Bacteria</taxon>
        <taxon>Pseudomonadati</taxon>
        <taxon>Pseudomonadota</taxon>
        <taxon>Gammaproteobacteria</taxon>
        <taxon>Vibrionales</taxon>
        <taxon>Vibrionaceae</taxon>
        <taxon>Vibrio</taxon>
    </lineage>
</organism>
<evidence type="ECO:0000313" key="9">
    <source>
        <dbReference type="Proteomes" id="UP000269041"/>
    </source>
</evidence>
<comment type="cofactor">
    <cofactor evidence="1">
        <name>(6R)-5,10-methylene-5,6,7,8-tetrahydrofolate</name>
        <dbReference type="ChEBI" id="CHEBI:15636"/>
    </cofactor>
</comment>
<reference evidence="8 9" key="1">
    <citation type="submission" date="2018-12" db="EMBL/GenBank/DDBJ databases">
        <title>Genomic taxonomy of the Vibrionaceae family.</title>
        <authorList>
            <person name="Gomez-Gil B."/>
            <person name="Enciso-Ibarra K."/>
        </authorList>
    </citation>
    <scope>NUCLEOTIDE SEQUENCE [LARGE SCALE GENOMIC DNA]</scope>
    <source>
        <strain evidence="8 9">CAIM 594</strain>
    </source>
</reference>
<dbReference type="InterPro" id="IPR036134">
    <property type="entry name" value="Crypto/Photolyase_FAD-like_sf"/>
</dbReference>
<dbReference type="PROSITE" id="PS51645">
    <property type="entry name" value="PHR_CRY_ALPHA_BETA"/>
    <property type="match status" value="1"/>
</dbReference>
<dbReference type="RefSeq" id="WP_125322224.1">
    <property type="nucleotide sequence ID" value="NZ_AP024890.1"/>
</dbReference>
<dbReference type="InterPro" id="IPR014729">
    <property type="entry name" value="Rossmann-like_a/b/a_fold"/>
</dbReference>
<proteinExistence type="inferred from homology"/>
<evidence type="ECO:0000313" key="8">
    <source>
        <dbReference type="EMBL" id="RSD30586.1"/>
    </source>
</evidence>
<dbReference type="Proteomes" id="UP000269041">
    <property type="component" value="Unassembled WGS sequence"/>
</dbReference>
<evidence type="ECO:0000256" key="5">
    <source>
        <dbReference type="ARBA" id="ARBA00022991"/>
    </source>
</evidence>
<dbReference type="PROSITE" id="PS00394">
    <property type="entry name" value="DNA_PHOTOLYASES_1_1"/>
    <property type="match status" value="1"/>
</dbReference>
<sequence>MERINLVWLKRDLRLTDHQPLNRALSGGRKTLILYIFEPELLDDKHYSERHWRFVWQSLQDINQTLNSHCHRVTIMHGEALACFESIAVDYSIDSVFSHQEIGLKKTFERDIRLANWFQSHQIEWVESQQGAVVRGAKNRDKWDAKWNSTMRAPVEPVTITASSPILNYQCKDKFIFTPPSSWQSETEPFQHGGSRYAHQVLSSFFNHRGKDYFKNLSSPLSAQYACSRLSPYLAWGNVSLREVYQALLAHWNNPGWRRSLSAFSSRLHWHCHFIQKFESESEMEHRCINHAYEALIEQSPNDKRLLEAWKSGNTGLPMVDACMRSVTQTGYLNFRMRSMLVSVLTHHFHCDWRLGVAHLAQQFLDFEPGIHYAQFQMQAGVTGINTIRIYNPTKQAQEQDPTGEFIHQWVPELQHVPTPLLFEPWKLAPLEAAMYQLPIDSPYLNPVIDLKAEAQKARQRLWSWRNRSDVKAEGQRILSRHVRVDR</sequence>
<dbReference type="InterPro" id="IPR002081">
    <property type="entry name" value="Cryptochrome/DNA_photolyase_1"/>
</dbReference>
<dbReference type="InterPro" id="IPR006050">
    <property type="entry name" value="DNA_photolyase_N"/>
</dbReference>
<dbReference type="GO" id="GO:0003677">
    <property type="term" value="F:DNA binding"/>
    <property type="evidence" value="ECO:0007669"/>
    <property type="project" value="TreeGrafter"/>
</dbReference>
<dbReference type="InterPro" id="IPR005101">
    <property type="entry name" value="Cryptochr/Photolyase_FAD-bd"/>
</dbReference>
<dbReference type="PANTHER" id="PTHR11455">
    <property type="entry name" value="CRYPTOCHROME"/>
    <property type="match status" value="1"/>
</dbReference>
<feature type="domain" description="Photolyase/cryptochrome alpha/beta" evidence="7">
    <location>
        <begin position="3"/>
        <end position="133"/>
    </location>
</feature>
<dbReference type="PANTHER" id="PTHR11455:SF9">
    <property type="entry name" value="CRYPTOCHROME CIRCADIAN CLOCK 5 ISOFORM X1"/>
    <property type="match status" value="1"/>
</dbReference>
<dbReference type="GO" id="GO:0071949">
    <property type="term" value="F:FAD binding"/>
    <property type="evidence" value="ECO:0007669"/>
    <property type="project" value="TreeGrafter"/>
</dbReference>
<dbReference type="AlphaFoldDB" id="A0A427U1P4"/>
<dbReference type="InterPro" id="IPR036155">
    <property type="entry name" value="Crypto/Photolyase_N_sf"/>
</dbReference>
<evidence type="ECO:0000256" key="1">
    <source>
        <dbReference type="ARBA" id="ARBA00001932"/>
    </source>
</evidence>
<keyword evidence="5" id="KW-0157">Chromophore</keyword>
<dbReference type="EMBL" id="RSFA01000061">
    <property type="protein sequence ID" value="RSD30586.1"/>
    <property type="molecule type" value="Genomic_DNA"/>
</dbReference>
<evidence type="ECO:0000259" key="7">
    <source>
        <dbReference type="PROSITE" id="PS51645"/>
    </source>
</evidence>
<dbReference type="Gene3D" id="3.40.50.620">
    <property type="entry name" value="HUPs"/>
    <property type="match status" value="1"/>
</dbReference>
<dbReference type="Gene3D" id="1.25.40.80">
    <property type="match status" value="1"/>
</dbReference>
<dbReference type="Pfam" id="PF00875">
    <property type="entry name" value="DNA_photolyase"/>
    <property type="match status" value="1"/>
</dbReference>
<keyword evidence="9" id="KW-1185">Reference proteome</keyword>
<dbReference type="OrthoDB" id="9772484at2"/>
<comment type="similarity">
    <text evidence="2">Belongs to the DNA photolyase class-1 family.</text>
</comment>
<dbReference type="SUPFAM" id="SSF48173">
    <property type="entry name" value="Cryptochrome/photolyase FAD-binding domain"/>
    <property type="match status" value="1"/>
</dbReference>
<dbReference type="GO" id="GO:0009416">
    <property type="term" value="P:response to light stimulus"/>
    <property type="evidence" value="ECO:0007669"/>
    <property type="project" value="TreeGrafter"/>
</dbReference>
<comment type="cofactor">
    <cofactor evidence="6">
        <name>FAD</name>
        <dbReference type="ChEBI" id="CHEBI:57692"/>
    </cofactor>
    <text evidence="6">Binds 1 FAD per subunit.</text>
</comment>
<dbReference type="SUPFAM" id="SSF52425">
    <property type="entry name" value="Cryptochrome/photolyase, N-terminal domain"/>
    <property type="match status" value="1"/>
</dbReference>
<evidence type="ECO:0000256" key="6">
    <source>
        <dbReference type="PIRSR" id="PIRSR602081-1"/>
    </source>
</evidence>
<dbReference type="GO" id="GO:0003904">
    <property type="term" value="F:deoxyribodipyrimidine photo-lyase activity"/>
    <property type="evidence" value="ECO:0007669"/>
    <property type="project" value="TreeGrafter"/>
</dbReference>
<feature type="binding site" evidence="6">
    <location>
        <position position="264"/>
    </location>
    <ligand>
        <name>FAD</name>
        <dbReference type="ChEBI" id="CHEBI:57692"/>
    </ligand>
</feature>
<dbReference type="InterPro" id="IPR018394">
    <property type="entry name" value="DNA_photolyase_1_CS_C"/>
</dbReference>
<evidence type="ECO:0000256" key="3">
    <source>
        <dbReference type="ARBA" id="ARBA00022630"/>
    </source>
</evidence>
<keyword evidence="3 6" id="KW-0285">Flavoprotein</keyword>
<dbReference type="GO" id="GO:0006139">
    <property type="term" value="P:nucleobase-containing compound metabolic process"/>
    <property type="evidence" value="ECO:0007669"/>
    <property type="project" value="UniProtKB-ARBA"/>
</dbReference>
<dbReference type="GO" id="GO:0006950">
    <property type="term" value="P:response to stress"/>
    <property type="evidence" value="ECO:0007669"/>
    <property type="project" value="UniProtKB-ARBA"/>
</dbReference>
<dbReference type="Gene3D" id="1.10.579.10">
    <property type="entry name" value="DNA Cyclobutane Dipyrimidine Photolyase, subunit A, domain 3"/>
    <property type="match status" value="1"/>
</dbReference>
<gene>
    <name evidence="8" type="ORF">EJA03_13255</name>
</gene>
<accession>A0A427U1P4</accession>
<evidence type="ECO:0000256" key="2">
    <source>
        <dbReference type="ARBA" id="ARBA00005862"/>
    </source>
</evidence>
<keyword evidence="4 6" id="KW-0274">FAD</keyword>
<feature type="binding site" evidence="6">
    <location>
        <position position="213"/>
    </location>
    <ligand>
        <name>FAD</name>
        <dbReference type="ChEBI" id="CHEBI:57692"/>
    </ligand>
</feature>
<keyword evidence="8" id="KW-0456">Lyase</keyword>
<comment type="caution">
    <text evidence="8">The sequence shown here is derived from an EMBL/GenBank/DDBJ whole genome shotgun (WGS) entry which is preliminary data.</text>
</comment>
<protein>
    <submittedName>
        <fullName evidence="8">Deoxyribodipyrimidine photo-lyase</fullName>
    </submittedName>
</protein>
<name>A0A427U1P4_9VIBR</name>